<gene>
    <name evidence="1" type="ORF">KIK155_LOCUS22071</name>
    <name evidence="2" type="ORF">TOA249_LOCUS22857</name>
</gene>
<protein>
    <submittedName>
        <fullName evidence="1">Uncharacterized protein</fullName>
    </submittedName>
</protein>
<dbReference type="EMBL" id="CAJOBS010002126">
    <property type="protein sequence ID" value="CAF4792886.1"/>
    <property type="molecule type" value="Genomic_DNA"/>
</dbReference>
<dbReference type="AlphaFoldDB" id="A0A818PTG5"/>
<evidence type="ECO:0000313" key="2">
    <source>
        <dbReference type="EMBL" id="CAF4792886.1"/>
    </source>
</evidence>
<dbReference type="Proteomes" id="UP000663865">
    <property type="component" value="Unassembled WGS sequence"/>
</dbReference>
<dbReference type="Proteomes" id="UP000663838">
    <property type="component" value="Unassembled WGS sequence"/>
</dbReference>
<sequence>MTDTTIKSIATVFPFNPEELKRNSTLRRRQSIIREFALNYVNTWYTWYTKCGCVNSLQWTARSAVLPGTNQTVEAPLCNSTDSCYAIAMTEILSTDLLWNQFCSDCSQECPTTDFTITPYSVAAPFTVYFPFIKCFVETSNVTLPTNWSST</sequence>
<accession>A0A818PTG5</accession>
<evidence type="ECO:0000313" key="3">
    <source>
        <dbReference type="Proteomes" id="UP000663865"/>
    </source>
</evidence>
<comment type="caution">
    <text evidence="1">The sequence shown here is derived from an EMBL/GenBank/DDBJ whole genome shotgun (WGS) entry which is preliminary data.</text>
</comment>
<evidence type="ECO:0000313" key="1">
    <source>
        <dbReference type="EMBL" id="CAF3624108.1"/>
    </source>
</evidence>
<name>A0A818PTG5_9BILA</name>
<proteinExistence type="predicted"/>
<reference evidence="1" key="1">
    <citation type="submission" date="2021-02" db="EMBL/GenBank/DDBJ databases">
        <authorList>
            <person name="Nowell W R."/>
        </authorList>
    </citation>
    <scope>NUCLEOTIDE SEQUENCE</scope>
</reference>
<dbReference type="EMBL" id="CAJNYV010003950">
    <property type="protein sequence ID" value="CAF3624108.1"/>
    <property type="molecule type" value="Genomic_DNA"/>
</dbReference>
<organism evidence="1 3">
    <name type="scientific">Rotaria socialis</name>
    <dbReference type="NCBI Taxonomy" id="392032"/>
    <lineage>
        <taxon>Eukaryota</taxon>
        <taxon>Metazoa</taxon>
        <taxon>Spiralia</taxon>
        <taxon>Gnathifera</taxon>
        <taxon>Rotifera</taxon>
        <taxon>Eurotatoria</taxon>
        <taxon>Bdelloidea</taxon>
        <taxon>Philodinida</taxon>
        <taxon>Philodinidae</taxon>
        <taxon>Rotaria</taxon>
    </lineage>
</organism>